<comment type="caution">
    <text evidence="7">The sequence shown here is derived from an EMBL/GenBank/DDBJ whole genome shotgun (WGS) entry which is preliminary data.</text>
</comment>
<protein>
    <recommendedName>
        <fullName evidence="9">Benzoate 4-monooxygenase cytochrome P450</fullName>
    </recommendedName>
</protein>
<name>A0A423XH23_9PEZI</name>
<dbReference type="InterPro" id="IPR001128">
    <property type="entry name" value="Cyt_P450"/>
</dbReference>
<accession>A0A423XH23</accession>
<keyword evidence="8" id="KW-1185">Reference proteome</keyword>
<dbReference type="OrthoDB" id="1470350at2759"/>
<feature type="binding site" description="axial binding residue" evidence="5">
    <location>
        <position position="543"/>
    </location>
    <ligand>
        <name>heme</name>
        <dbReference type="ChEBI" id="CHEBI:30413"/>
    </ligand>
    <ligandPart>
        <name>Fe</name>
        <dbReference type="ChEBI" id="CHEBI:18248"/>
    </ligandPart>
</feature>
<evidence type="ECO:0000256" key="4">
    <source>
        <dbReference type="ARBA" id="ARBA00023004"/>
    </source>
</evidence>
<evidence type="ECO:0000256" key="5">
    <source>
        <dbReference type="PIRSR" id="PIRSR602401-1"/>
    </source>
</evidence>
<keyword evidence="2 5" id="KW-0349">Heme</keyword>
<dbReference type="AlphaFoldDB" id="A0A423XH23"/>
<evidence type="ECO:0000256" key="1">
    <source>
        <dbReference type="ARBA" id="ARBA00001971"/>
    </source>
</evidence>
<dbReference type="CDD" id="cd11058">
    <property type="entry name" value="CYP60B-like"/>
    <property type="match status" value="1"/>
</dbReference>
<dbReference type="PROSITE" id="PS00086">
    <property type="entry name" value="CYTOCHROME_P450"/>
    <property type="match status" value="1"/>
</dbReference>
<dbReference type="PRINTS" id="PR00463">
    <property type="entry name" value="EP450I"/>
</dbReference>
<evidence type="ECO:0000256" key="3">
    <source>
        <dbReference type="ARBA" id="ARBA00022723"/>
    </source>
</evidence>
<evidence type="ECO:0000313" key="8">
    <source>
        <dbReference type="Proteomes" id="UP000285146"/>
    </source>
</evidence>
<dbReference type="GO" id="GO:0005506">
    <property type="term" value="F:iron ion binding"/>
    <property type="evidence" value="ECO:0007669"/>
    <property type="project" value="InterPro"/>
</dbReference>
<keyword evidence="6" id="KW-0503">Monooxygenase</keyword>
<dbReference type="GO" id="GO:0004497">
    <property type="term" value="F:monooxygenase activity"/>
    <property type="evidence" value="ECO:0007669"/>
    <property type="project" value="UniProtKB-KW"/>
</dbReference>
<dbReference type="InterPro" id="IPR017972">
    <property type="entry name" value="Cyt_P450_CS"/>
</dbReference>
<evidence type="ECO:0008006" key="9">
    <source>
        <dbReference type="Google" id="ProtNLM"/>
    </source>
</evidence>
<evidence type="ECO:0000256" key="6">
    <source>
        <dbReference type="RuleBase" id="RU000461"/>
    </source>
</evidence>
<dbReference type="InterPro" id="IPR050121">
    <property type="entry name" value="Cytochrome_P450_monoxygenase"/>
</dbReference>
<comment type="similarity">
    <text evidence="6">Belongs to the cytochrome P450 family.</text>
</comment>
<dbReference type="InterPro" id="IPR002401">
    <property type="entry name" value="Cyt_P450_E_grp-I"/>
</dbReference>
<gene>
    <name evidence="7" type="ORF">VPNG_02264</name>
</gene>
<dbReference type="GO" id="GO:0016705">
    <property type="term" value="F:oxidoreductase activity, acting on paired donors, with incorporation or reduction of molecular oxygen"/>
    <property type="evidence" value="ECO:0007669"/>
    <property type="project" value="InterPro"/>
</dbReference>
<dbReference type="Pfam" id="PF00067">
    <property type="entry name" value="p450"/>
    <property type="match status" value="1"/>
</dbReference>
<dbReference type="InterPro" id="IPR036396">
    <property type="entry name" value="Cyt_P450_sf"/>
</dbReference>
<dbReference type="SUPFAM" id="SSF48264">
    <property type="entry name" value="Cytochrome P450"/>
    <property type="match status" value="1"/>
</dbReference>
<dbReference type="STRING" id="1230097.A0A423XH23"/>
<evidence type="ECO:0000313" key="7">
    <source>
        <dbReference type="EMBL" id="ROW15371.1"/>
    </source>
</evidence>
<dbReference type="PANTHER" id="PTHR24305:SF161">
    <property type="entry name" value="P450, PUTATIVE (EUROFUNG)-RELATED"/>
    <property type="match status" value="1"/>
</dbReference>
<dbReference type="GO" id="GO:0020037">
    <property type="term" value="F:heme binding"/>
    <property type="evidence" value="ECO:0007669"/>
    <property type="project" value="InterPro"/>
</dbReference>
<dbReference type="Gene3D" id="1.10.630.10">
    <property type="entry name" value="Cytochrome P450"/>
    <property type="match status" value="1"/>
</dbReference>
<dbReference type="PANTHER" id="PTHR24305">
    <property type="entry name" value="CYTOCHROME P450"/>
    <property type="match status" value="1"/>
</dbReference>
<dbReference type="EMBL" id="LKEB01000009">
    <property type="protein sequence ID" value="ROW15371.1"/>
    <property type="molecule type" value="Genomic_DNA"/>
</dbReference>
<keyword evidence="3 5" id="KW-0479">Metal-binding</keyword>
<dbReference type="Proteomes" id="UP000285146">
    <property type="component" value="Unassembled WGS sequence"/>
</dbReference>
<organism evidence="7 8">
    <name type="scientific">Cytospora leucostoma</name>
    <dbReference type="NCBI Taxonomy" id="1230097"/>
    <lineage>
        <taxon>Eukaryota</taxon>
        <taxon>Fungi</taxon>
        <taxon>Dikarya</taxon>
        <taxon>Ascomycota</taxon>
        <taxon>Pezizomycotina</taxon>
        <taxon>Sordariomycetes</taxon>
        <taxon>Sordariomycetidae</taxon>
        <taxon>Diaporthales</taxon>
        <taxon>Cytosporaceae</taxon>
        <taxon>Cytospora</taxon>
    </lineage>
</organism>
<dbReference type="InParanoid" id="A0A423XH23"/>
<keyword evidence="4 5" id="KW-0408">Iron</keyword>
<evidence type="ECO:0000256" key="2">
    <source>
        <dbReference type="ARBA" id="ARBA00022617"/>
    </source>
</evidence>
<dbReference type="PRINTS" id="PR00385">
    <property type="entry name" value="P450"/>
</dbReference>
<comment type="cofactor">
    <cofactor evidence="1 5">
        <name>heme</name>
        <dbReference type="ChEBI" id="CHEBI:30413"/>
    </cofactor>
</comment>
<sequence length="603" mass="66424">MLVSHLVTEPDYIPHEGEGARLTAVLPAAYMGRDCSGAYAVALVVMTMLPSVWCLRMVLQASLTKLRTARRLTCRTPYEGSSSSPSGVKSLSSVTAALAKAKSTRPTDSNTARSSPHDAASHLWKWTSVTSGDSSLSSGLLMSSMCTVAPFEARILAAARPIPEEPPMGEASGRPVVRTAPDELSFNSAQSWKDIYGFRPGHKTFVKSDFYDGGSFAGQGMHSIVSEREPEVHGLMRRYLSHAFSDKSLSEQEEMISSSIDQFVLSLEERSAGEEGHDITKGFETLTFDIIGDLAFGESFGALDSDKPHPWISIAMGALTQGALVDVFKRFPGVADILMTVLDRKIKKLTADTKSNEDFAINLVNKRIRQETERKDFMTRILEQRDPEKVSDLQLAAHASDFVLAGSETTATCLAAITYHLLHNGEVLTRLQEEIRSSFKSYGEIDAQSALPLPYLRAVILEGLRIYPPLPLGLPRVIPEGGDTVDGHLLPEKTIVSTNPLAATLDPANFTKPLQFRPERWIGQNEKDILDSSQPFSLGPRGCLGRHLGWMELSTTIAKLVWAYELEPLNRSLDWHRDSHMHTLWIKPKLLVRAKNRGVELKA</sequence>
<proteinExistence type="inferred from homology"/>
<keyword evidence="6" id="KW-0560">Oxidoreductase</keyword>
<reference evidence="7 8" key="1">
    <citation type="submission" date="2015-09" db="EMBL/GenBank/DDBJ databases">
        <title>Host preference determinants of Valsa canker pathogens revealed by comparative genomics.</title>
        <authorList>
            <person name="Yin Z."/>
            <person name="Huang L."/>
        </authorList>
    </citation>
    <scope>NUCLEOTIDE SEQUENCE [LARGE SCALE GENOMIC DNA]</scope>
    <source>
        <strain evidence="7 8">SXYLt</strain>
    </source>
</reference>